<sequence length="352" mass="39409">MVERTRRRRPEEQRDEEQPRSQTTPAANVLALQSAAGNRAVIQRLMYSGAHNQLAVPDTFGGLSAKWNDALGYVDETSESKTVRDLWDGGSQKFRKALKIGLGVDELHSLRTVPVTDLRAEAATYSDNPDDAGITKALSDSAAAHDRLFKPPLADPLDTRTKVAKAISYLPQFKDLLPGAPDLPRAGESVMDEIPGTEDERGVRKLYWTRTCVLIALYKNEGIDFTRGIIGGDEEVEDEVHTVVQKLHDKYIGAGIEYDDTATRLTVMNEWGYKMIFSGNTPWNKLSHSANFVPGKRYIVDIEGHTVKMRVKKAVPPKVDLEPVDEYFECDSDKQNYNTSEFLKKVLAVWQK</sequence>
<gene>
    <name evidence="2" type="ORF">OM076_27610</name>
</gene>
<keyword evidence="3" id="KW-1185">Reference proteome</keyword>
<protein>
    <submittedName>
        <fullName evidence="2">Uncharacterized protein</fullName>
    </submittedName>
</protein>
<name>A0A9X3S5D9_9ACTN</name>
<dbReference type="EMBL" id="JAPDOD010000030">
    <property type="protein sequence ID" value="MDA0164071.1"/>
    <property type="molecule type" value="Genomic_DNA"/>
</dbReference>
<accession>A0A9X3S5D9</accession>
<evidence type="ECO:0000313" key="3">
    <source>
        <dbReference type="Proteomes" id="UP001149140"/>
    </source>
</evidence>
<evidence type="ECO:0000313" key="2">
    <source>
        <dbReference type="EMBL" id="MDA0164071.1"/>
    </source>
</evidence>
<feature type="region of interest" description="Disordered" evidence="1">
    <location>
        <begin position="1"/>
        <end position="25"/>
    </location>
</feature>
<comment type="caution">
    <text evidence="2">The sequence shown here is derived from an EMBL/GenBank/DDBJ whole genome shotgun (WGS) entry which is preliminary data.</text>
</comment>
<dbReference type="AlphaFoldDB" id="A0A9X3S5D9"/>
<dbReference type="RefSeq" id="WP_270043321.1">
    <property type="nucleotide sequence ID" value="NZ_JAPDOD010000030.1"/>
</dbReference>
<dbReference type="Proteomes" id="UP001149140">
    <property type="component" value="Unassembled WGS sequence"/>
</dbReference>
<feature type="compositionally biased region" description="Basic and acidic residues" evidence="1">
    <location>
        <begin position="1"/>
        <end position="19"/>
    </location>
</feature>
<proteinExistence type="predicted"/>
<reference evidence="2" key="1">
    <citation type="submission" date="2022-10" db="EMBL/GenBank/DDBJ databases">
        <title>The WGS of Solirubrobacter ginsenosidimutans DSM 21036.</title>
        <authorList>
            <person name="Jiang Z."/>
        </authorList>
    </citation>
    <scope>NUCLEOTIDE SEQUENCE</scope>
    <source>
        <strain evidence="2">DSM 21036</strain>
    </source>
</reference>
<organism evidence="2 3">
    <name type="scientific">Solirubrobacter ginsenosidimutans</name>
    <dbReference type="NCBI Taxonomy" id="490573"/>
    <lineage>
        <taxon>Bacteria</taxon>
        <taxon>Bacillati</taxon>
        <taxon>Actinomycetota</taxon>
        <taxon>Thermoleophilia</taxon>
        <taxon>Solirubrobacterales</taxon>
        <taxon>Solirubrobacteraceae</taxon>
        <taxon>Solirubrobacter</taxon>
    </lineage>
</organism>
<evidence type="ECO:0000256" key="1">
    <source>
        <dbReference type="SAM" id="MobiDB-lite"/>
    </source>
</evidence>